<evidence type="ECO:0000313" key="2">
    <source>
        <dbReference type="EMBL" id="KIN96752.1"/>
    </source>
</evidence>
<reference evidence="3" key="2">
    <citation type="submission" date="2015-01" db="EMBL/GenBank/DDBJ databases">
        <title>Evolutionary Origins and Diversification of the Mycorrhizal Mutualists.</title>
        <authorList>
            <consortium name="DOE Joint Genome Institute"/>
            <consortium name="Mycorrhizal Genomics Consortium"/>
            <person name="Kohler A."/>
            <person name="Kuo A."/>
            <person name="Nagy L.G."/>
            <person name="Floudas D."/>
            <person name="Copeland A."/>
            <person name="Barry K.W."/>
            <person name="Cichocki N."/>
            <person name="Veneault-Fourrey C."/>
            <person name="LaButti K."/>
            <person name="Lindquist E.A."/>
            <person name="Lipzen A."/>
            <person name="Lundell T."/>
            <person name="Morin E."/>
            <person name="Murat C."/>
            <person name="Riley R."/>
            <person name="Ohm R."/>
            <person name="Sun H."/>
            <person name="Tunlid A."/>
            <person name="Henrissat B."/>
            <person name="Grigoriev I.V."/>
            <person name="Hibbett D.S."/>
            <person name="Martin F."/>
        </authorList>
    </citation>
    <scope>NUCLEOTIDE SEQUENCE [LARGE SCALE GENOMIC DNA]</scope>
    <source>
        <strain evidence="3">Marx 270</strain>
    </source>
</reference>
<reference evidence="2 3" key="1">
    <citation type="submission" date="2014-04" db="EMBL/GenBank/DDBJ databases">
        <authorList>
            <consortium name="DOE Joint Genome Institute"/>
            <person name="Kuo A."/>
            <person name="Kohler A."/>
            <person name="Costa M.D."/>
            <person name="Nagy L.G."/>
            <person name="Floudas D."/>
            <person name="Copeland A."/>
            <person name="Barry K.W."/>
            <person name="Cichocki N."/>
            <person name="Veneault-Fourrey C."/>
            <person name="LaButti K."/>
            <person name="Lindquist E.A."/>
            <person name="Lipzen A."/>
            <person name="Lundell T."/>
            <person name="Morin E."/>
            <person name="Murat C."/>
            <person name="Sun H."/>
            <person name="Tunlid A."/>
            <person name="Henrissat B."/>
            <person name="Grigoriev I.V."/>
            <person name="Hibbett D.S."/>
            <person name="Martin F."/>
            <person name="Nordberg H.P."/>
            <person name="Cantor M.N."/>
            <person name="Hua S.X."/>
        </authorList>
    </citation>
    <scope>NUCLEOTIDE SEQUENCE [LARGE SCALE GENOMIC DNA]</scope>
    <source>
        <strain evidence="2 3">Marx 270</strain>
    </source>
</reference>
<keyword evidence="3" id="KW-1185">Reference proteome</keyword>
<name>A0A0C3IIA2_PISTI</name>
<proteinExistence type="predicted"/>
<evidence type="ECO:0008006" key="4">
    <source>
        <dbReference type="Google" id="ProtNLM"/>
    </source>
</evidence>
<dbReference type="InParanoid" id="A0A0C3IIA2"/>
<feature type="chain" id="PRO_5002165921" description="Secreted protein" evidence="1">
    <location>
        <begin position="24"/>
        <end position="93"/>
    </location>
</feature>
<dbReference type="AlphaFoldDB" id="A0A0C3IIA2"/>
<organism evidence="2 3">
    <name type="scientific">Pisolithus tinctorius Marx 270</name>
    <dbReference type="NCBI Taxonomy" id="870435"/>
    <lineage>
        <taxon>Eukaryota</taxon>
        <taxon>Fungi</taxon>
        <taxon>Dikarya</taxon>
        <taxon>Basidiomycota</taxon>
        <taxon>Agaricomycotina</taxon>
        <taxon>Agaricomycetes</taxon>
        <taxon>Agaricomycetidae</taxon>
        <taxon>Boletales</taxon>
        <taxon>Sclerodermatineae</taxon>
        <taxon>Pisolithaceae</taxon>
        <taxon>Pisolithus</taxon>
    </lineage>
</organism>
<evidence type="ECO:0000313" key="3">
    <source>
        <dbReference type="Proteomes" id="UP000054217"/>
    </source>
</evidence>
<feature type="signal peptide" evidence="1">
    <location>
        <begin position="1"/>
        <end position="23"/>
    </location>
</feature>
<evidence type="ECO:0000256" key="1">
    <source>
        <dbReference type="SAM" id="SignalP"/>
    </source>
</evidence>
<dbReference type="Proteomes" id="UP000054217">
    <property type="component" value="Unassembled WGS sequence"/>
</dbReference>
<accession>A0A0C3IIA2</accession>
<gene>
    <name evidence="2" type="ORF">M404DRAFT_927496</name>
</gene>
<keyword evidence="1" id="KW-0732">Signal</keyword>
<dbReference type="EMBL" id="KN832041">
    <property type="protein sequence ID" value="KIN96752.1"/>
    <property type="molecule type" value="Genomic_DNA"/>
</dbReference>
<sequence length="93" mass="10658">MHNLCRCSLVFVILRLRCRSAYSFQARLIACIMPLATQHSLNLTIRPPNMSYNHLNTSSQQSSLQIQLSRNIHVHTKNASRSSIQKRLPKSLL</sequence>
<protein>
    <recommendedName>
        <fullName evidence="4">Secreted protein</fullName>
    </recommendedName>
</protein>
<dbReference type="HOGENOM" id="CLU_2400609_0_0_1"/>